<feature type="transmembrane region" description="Helical" evidence="11">
    <location>
        <begin position="174"/>
        <end position="197"/>
    </location>
</feature>
<dbReference type="Pfam" id="PF18075">
    <property type="entry name" value="FtsX_ECD"/>
    <property type="match status" value="1"/>
</dbReference>
<proteinExistence type="inferred from homology"/>
<evidence type="ECO:0000256" key="9">
    <source>
        <dbReference type="ARBA" id="ARBA00023306"/>
    </source>
</evidence>
<evidence type="ECO:0000256" key="2">
    <source>
        <dbReference type="ARBA" id="ARBA00007379"/>
    </source>
</evidence>
<keyword evidence="4 10" id="KW-1003">Cell membrane</keyword>
<dbReference type="Proteomes" id="UP000585272">
    <property type="component" value="Unassembled WGS sequence"/>
</dbReference>
<dbReference type="GO" id="GO:0051301">
    <property type="term" value="P:cell division"/>
    <property type="evidence" value="ECO:0007669"/>
    <property type="project" value="UniProtKB-KW"/>
</dbReference>
<keyword evidence="8 10" id="KW-0472">Membrane</keyword>
<evidence type="ECO:0000313" key="15">
    <source>
        <dbReference type="Proteomes" id="UP000585272"/>
    </source>
</evidence>
<dbReference type="NCBIfam" id="NF038347">
    <property type="entry name" value="FtsX_Gpos"/>
    <property type="match status" value="1"/>
</dbReference>
<dbReference type="RefSeq" id="WP_183344492.1">
    <property type="nucleotide sequence ID" value="NZ_JACHNU010000007.1"/>
</dbReference>
<evidence type="ECO:0000259" key="12">
    <source>
        <dbReference type="Pfam" id="PF02687"/>
    </source>
</evidence>
<organism evidence="14 15">
    <name type="scientific">Conexibacter arvalis</name>
    <dbReference type="NCBI Taxonomy" id="912552"/>
    <lineage>
        <taxon>Bacteria</taxon>
        <taxon>Bacillati</taxon>
        <taxon>Actinomycetota</taxon>
        <taxon>Thermoleophilia</taxon>
        <taxon>Solirubrobacterales</taxon>
        <taxon>Conexibacteraceae</taxon>
        <taxon>Conexibacter</taxon>
    </lineage>
</organism>
<comment type="similarity">
    <text evidence="2 10">Belongs to the ABC-4 integral membrane protein family. FtsX subfamily.</text>
</comment>
<evidence type="ECO:0000256" key="8">
    <source>
        <dbReference type="ARBA" id="ARBA00023136"/>
    </source>
</evidence>
<dbReference type="GO" id="GO:0005886">
    <property type="term" value="C:plasma membrane"/>
    <property type="evidence" value="ECO:0007669"/>
    <property type="project" value="UniProtKB-SubCell"/>
</dbReference>
<keyword evidence="7 11" id="KW-1133">Transmembrane helix</keyword>
<dbReference type="PIRSF" id="PIRSF003097">
    <property type="entry name" value="FtsX"/>
    <property type="match status" value="1"/>
</dbReference>
<dbReference type="PANTHER" id="PTHR47755">
    <property type="entry name" value="CELL DIVISION PROTEIN FTSX"/>
    <property type="match status" value="1"/>
</dbReference>
<dbReference type="Gene3D" id="3.30.70.3040">
    <property type="match status" value="1"/>
</dbReference>
<dbReference type="InterPro" id="IPR040690">
    <property type="entry name" value="FtsX_ECD"/>
</dbReference>
<protein>
    <recommendedName>
        <fullName evidence="3 10">Cell division protein FtsX</fullName>
    </recommendedName>
</protein>
<name>A0A840IHL7_9ACTN</name>
<dbReference type="InterPro" id="IPR058204">
    <property type="entry name" value="FtsX_firmicutes-type"/>
</dbReference>
<sequence length="297" mass="32292">MKLGFFTREALRSLGRNAAPSFAALATILLTMLVVGVFIPIVQATTGAANDVRKRVLVDVYLRRDASQRDIQRVRAMLVDTPNVKRVEYISKQQAYEKQKQKDPEAFALLGSNPLPDTFRITPENPDAVLSIKSELAPAAAGGARTPIDRSIDEVRDRREDTTKILQVTRFVKLMAGTLAALLIAASVFLIANTIRLSLYARRREVEVMKLVGATDWFIRWPFVIEGVIVGALGTLLAILLLAVGKIAIIDPLANDFALIAAPETIGFGLLVAIMMGAGIAISAIGSGLSLRRFLKV</sequence>
<dbReference type="InterPro" id="IPR004513">
    <property type="entry name" value="FtsX"/>
</dbReference>
<feature type="transmembrane region" description="Helical" evidence="11">
    <location>
        <begin position="218"/>
        <end position="245"/>
    </location>
</feature>
<evidence type="ECO:0000256" key="10">
    <source>
        <dbReference type="PIRNR" id="PIRNR003097"/>
    </source>
</evidence>
<dbReference type="PANTHER" id="PTHR47755:SF1">
    <property type="entry name" value="CELL DIVISION PROTEIN FTSX"/>
    <property type="match status" value="1"/>
</dbReference>
<comment type="caution">
    <text evidence="14">The sequence shown here is derived from an EMBL/GenBank/DDBJ whole genome shotgun (WGS) entry which is preliminary data.</text>
</comment>
<comment type="subcellular location">
    <subcellularLocation>
        <location evidence="1">Cell membrane</location>
        <topology evidence="1">Multi-pass membrane protein</topology>
    </subcellularLocation>
</comment>
<dbReference type="Pfam" id="PF02687">
    <property type="entry name" value="FtsX"/>
    <property type="match status" value="1"/>
</dbReference>
<keyword evidence="5 10" id="KW-0132">Cell division</keyword>
<feature type="transmembrane region" description="Helical" evidence="11">
    <location>
        <begin position="21"/>
        <end position="42"/>
    </location>
</feature>
<evidence type="ECO:0000256" key="3">
    <source>
        <dbReference type="ARBA" id="ARBA00021907"/>
    </source>
</evidence>
<evidence type="ECO:0000256" key="4">
    <source>
        <dbReference type="ARBA" id="ARBA00022475"/>
    </source>
</evidence>
<evidence type="ECO:0000256" key="7">
    <source>
        <dbReference type="ARBA" id="ARBA00022989"/>
    </source>
</evidence>
<keyword evidence="9 10" id="KW-0131">Cell cycle</keyword>
<feature type="transmembrane region" description="Helical" evidence="11">
    <location>
        <begin position="265"/>
        <end position="291"/>
    </location>
</feature>
<accession>A0A840IHL7</accession>
<evidence type="ECO:0000313" key="14">
    <source>
        <dbReference type="EMBL" id="MBB4664442.1"/>
    </source>
</evidence>
<evidence type="ECO:0000256" key="1">
    <source>
        <dbReference type="ARBA" id="ARBA00004651"/>
    </source>
</evidence>
<gene>
    <name evidence="14" type="ORF">BDZ31_004053</name>
</gene>
<feature type="domain" description="FtsX extracellular" evidence="13">
    <location>
        <begin position="58"/>
        <end position="136"/>
    </location>
</feature>
<keyword evidence="6 11" id="KW-0812">Transmembrane</keyword>
<evidence type="ECO:0000256" key="5">
    <source>
        <dbReference type="ARBA" id="ARBA00022618"/>
    </source>
</evidence>
<reference evidence="14 15" key="1">
    <citation type="submission" date="2020-08" db="EMBL/GenBank/DDBJ databases">
        <title>Genomic Encyclopedia of Archaeal and Bacterial Type Strains, Phase II (KMG-II): from individual species to whole genera.</title>
        <authorList>
            <person name="Goeker M."/>
        </authorList>
    </citation>
    <scope>NUCLEOTIDE SEQUENCE [LARGE SCALE GENOMIC DNA]</scope>
    <source>
        <strain evidence="14 15">DSM 23288</strain>
    </source>
</reference>
<dbReference type="AlphaFoldDB" id="A0A840IHL7"/>
<evidence type="ECO:0000256" key="6">
    <source>
        <dbReference type="ARBA" id="ARBA00022692"/>
    </source>
</evidence>
<keyword evidence="15" id="KW-1185">Reference proteome</keyword>
<evidence type="ECO:0000259" key="13">
    <source>
        <dbReference type="Pfam" id="PF18075"/>
    </source>
</evidence>
<feature type="domain" description="ABC3 transporter permease C-terminal" evidence="12">
    <location>
        <begin position="179"/>
        <end position="296"/>
    </location>
</feature>
<dbReference type="InterPro" id="IPR003838">
    <property type="entry name" value="ABC3_permease_C"/>
</dbReference>
<dbReference type="EMBL" id="JACHNU010000007">
    <property type="protein sequence ID" value="MBB4664442.1"/>
    <property type="molecule type" value="Genomic_DNA"/>
</dbReference>
<evidence type="ECO:0000256" key="11">
    <source>
        <dbReference type="SAM" id="Phobius"/>
    </source>
</evidence>